<sequence>MSLCTLHCLLALSLPLSLTLSLPHYLSLSLSSICLSLIYFKHLLLSVSTSLSWFHFSSLVLHFLYYNSVLFQPHRNRICSKLDLYLLLKQRDIYFPTKSFSCFKEGCF</sequence>
<evidence type="ECO:0000256" key="1">
    <source>
        <dbReference type="SAM" id="Phobius"/>
    </source>
</evidence>
<organism evidence="3">
    <name type="scientific">Cacopsylla melanoneura</name>
    <dbReference type="NCBI Taxonomy" id="428564"/>
    <lineage>
        <taxon>Eukaryota</taxon>
        <taxon>Metazoa</taxon>
        <taxon>Ecdysozoa</taxon>
        <taxon>Arthropoda</taxon>
        <taxon>Hexapoda</taxon>
        <taxon>Insecta</taxon>
        <taxon>Pterygota</taxon>
        <taxon>Neoptera</taxon>
        <taxon>Paraneoptera</taxon>
        <taxon>Hemiptera</taxon>
        <taxon>Sternorrhyncha</taxon>
        <taxon>Psylloidea</taxon>
        <taxon>Psyllidae</taxon>
        <taxon>Psyllinae</taxon>
        <taxon>Cacopsylla</taxon>
    </lineage>
</organism>
<reference evidence="3" key="1">
    <citation type="submission" date="2021-05" db="EMBL/GenBank/DDBJ databases">
        <authorList>
            <person name="Alioto T."/>
            <person name="Alioto T."/>
            <person name="Gomez Garrido J."/>
        </authorList>
    </citation>
    <scope>NUCLEOTIDE SEQUENCE</scope>
</reference>
<evidence type="ECO:0000313" key="3">
    <source>
        <dbReference type="EMBL" id="CAG6742201.1"/>
    </source>
</evidence>
<evidence type="ECO:0008006" key="4">
    <source>
        <dbReference type="Google" id="ProtNLM"/>
    </source>
</evidence>
<proteinExistence type="predicted"/>
<keyword evidence="2" id="KW-0732">Signal</keyword>
<feature type="transmembrane region" description="Helical" evidence="1">
    <location>
        <begin position="43"/>
        <end position="66"/>
    </location>
</feature>
<keyword evidence="1" id="KW-0812">Transmembrane</keyword>
<accession>A0A8D8Z9A1</accession>
<feature type="chain" id="PRO_5033988776" description="Secreted protein" evidence="2">
    <location>
        <begin position="22"/>
        <end position="108"/>
    </location>
</feature>
<protein>
    <recommendedName>
        <fullName evidence="4">Secreted protein</fullName>
    </recommendedName>
</protein>
<name>A0A8D8Z9A1_9HEMI</name>
<feature type="signal peptide" evidence="2">
    <location>
        <begin position="1"/>
        <end position="21"/>
    </location>
</feature>
<keyword evidence="1" id="KW-1133">Transmembrane helix</keyword>
<evidence type="ECO:0000256" key="2">
    <source>
        <dbReference type="SAM" id="SignalP"/>
    </source>
</evidence>
<dbReference type="EMBL" id="HBUF01433332">
    <property type="protein sequence ID" value="CAG6742201.1"/>
    <property type="molecule type" value="Transcribed_RNA"/>
</dbReference>
<dbReference type="AlphaFoldDB" id="A0A8D8Z9A1"/>
<keyword evidence="1" id="KW-0472">Membrane</keyword>